<reference evidence="1" key="1">
    <citation type="submission" date="2021-08" db="EMBL/GenBank/DDBJ databases">
        <title>The first chromosome-level gecko genome reveals the dynamic sex chromosomes of Neotropical dwarf geckos (Sphaerodactylidae: Sphaerodactylus).</title>
        <authorList>
            <person name="Pinto B.J."/>
            <person name="Keating S.E."/>
            <person name="Gamble T."/>
        </authorList>
    </citation>
    <scope>NUCLEOTIDE SEQUENCE</scope>
    <source>
        <strain evidence="1">TG3544</strain>
    </source>
</reference>
<proteinExistence type="predicted"/>
<protein>
    <submittedName>
        <fullName evidence="1">Uncharacterized protein</fullName>
    </submittedName>
</protein>
<dbReference type="Proteomes" id="UP000827872">
    <property type="component" value="Linkage Group LG05"/>
</dbReference>
<name>A0ACB8F204_9SAUR</name>
<organism evidence="1 2">
    <name type="scientific">Sphaerodactylus townsendi</name>
    <dbReference type="NCBI Taxonomy" id="933632"/>
    <lineage>
        <taxon>Eukaryota</taxon>
        <taxon>Metazoa</taxon>
        <taxon>Chordata</taxon>
        <taxon>Craniata</taxon>
        <taxon>Vertebrata</taxon>
        <taxon>Euteleostomi</taxon>
        <taxon>Lepidosauria</taxon>
        <taxon>Squamata</taxon>
        <taxon>Bifurcata</taxon>
        <taxon>Gekkota</taxon>
        <taxon>Sphaerodactylidae</taxon>
        <taxon>Sphaerodactylus</taxon>
    </lineage>
</organism>
<keyword evidence="2" id="KW-1185">Reference proteome</keyword>
<accession>A0ACB8F204</accession>
<sequence>MLIKQSKDAFAGLINLTPWSPISHQRSPLFQGMVPWLSWDCVSRVSRRRLFCFWPLPRIKPALDENKMDRALLELQLQPEE</sequence>
<comment type="caution">
    <text evidence="1">The sequence shown here is derived from an EMBL/GenBank/DDBJ whole genome shotgun (WGS) entry which is preliminary data.</text>
</comment>
<evidence type="ECO:0000313" key="1">
    <source>
        <dbReference type="EMBL" id="KAH7998909.1"/>
    </source>
</evidence>
<evidence type="ECO:0000313" key="2">
    <source>
        <dbReference type="Proteomes" id="UP000827872"/>
    </source>
</evidence>
<dbReference type="EMBL" id="CM037618">
    <property type="protein sequence ID" value="KAH7998909.1"/>
    <property type="molecule type" value="Genomic_DNA"/>
</dbReference>
<gene>
    <name evidence="1" type="ORF">K3G42_002728</name>
</gene>